<sequence length="286" mass="31722">MNGAILLLCIAVILFLALMIVLSAVKIVPEYERGVVFRLGRLVGARGPGLFFLIPVFERMVRVDTRVITMDVPAQEVITLDNVTIKVNAVLYFMVVNPNYAVVKVMDYIRATMQIAQTTLRSAVGQVDLDTLLAHREKLNERLQKIIDEQTEPWGVKVTIVEVKDVELPQSMQRAMAKQAEAEREKRAKIIHADGEFEASKKLAEAADIIAREPVTLQLRYLQTLTEIAVEKNSTIIFPLPVDTIKVFTDMANYAGVNGSPGNRPTPVVAPTTDQPQSGATRRLDG</sequence>
<name>A0A0P9CW55_9CHLR</name>
<dbReference type="FunFam" id="3.30.479.30:FF:000004">
    <property type="entry name" value="Putative membrane protease family, stomatin"/>
    <property type="match status" value="1"/>
</dbReference>
<dbReference type="PANTHER" id="PTHR10264:SF19">
    <property type="entry name" value="AT06885P-RELATED"/>
    <property type="match status" value="1"/>
</dbReference>
<evidence type="ECO:0000313" key="5">
    <source>
        <dbReference type="Proteomes" id="UP000050509"/>
    </source>
</evidence>
<protein>
    <recommendedName>
        <fullName evidence="3">Band 7 domain-containing protein</fullName>
    </recommendedName>
</protein>
<feature type="domain" description="Band 7" evidence="3">
    <location>
        <begin position="23"/>
        <end position="180"/>
    </location>
</feature>
<dbReference type="InterPro" id="IPR036013">
    <property type="entry name" value="Band_7/SPFH_dom_sf"/>
</dbReference>
<feature type="region of interest" description="Disordered" evidence="2">
    <location>
        <begin position="258"/>
        <end position="286"/>
    </location>
</feature>
<dbReference type="Pfam" id="PF01145">
    <property type="entry name" value="Band_7"/>
    <property type="match status" value="1"/>
</dbReference>
<dbReference type="InterPro" id="IPR001107">
    <property type="entry name" value="Band_7"/>
</dbReference>
<proteinExistence type="inferred from homology"/>
<dbReference type="PATRIC" id="fig|186479.3.peg.2100"/>
<dbReference type="AlphaFoldDB" id="A0A0P9CW55"/>
<dbReference type="Gene3D" id="3.30.479.30">
    <property type="entry name" value="Band 7 domain"/>
    <property type="match status" value="1"/>
</dbReference>
<dbReference type="Proteomes" id="UP000050509">
    <property type="component" value="Unassembled WGS sequence"/>
</dbReference>
<keyword evidence="5" id="KW-1185">Reference proteome</keyword>
<accession>A0A0P9CW55</accession>
<gene>
    <name evidence="4" type="ORF">SE17_28270</name>
</gene>
<dbReference type="InterPro" id="IPR043202">
    <property type="entry name" value="Band-7_stomatin-like"/>
</dbReference>
<comment type="similarity">
    <text evidence="1">Belongs to the band 7/mec-2 family.</text>
</comment>
<dbReference type="CDD" id="cd08826">
    <property type="entry name" value="SPFH_eoslipins_u1"/>
    <property type="match status" value="1"/>
</dbReference>
<dbReference type="SUPFAM" id="SSF117892">
    <property type="entry name" value="Band 7/SPFH domain"/>
    <property type="match status" value="1"/>
</dbReference>
<organism evidence="4 5">
    <name type="scientific">Kouleothrix aurantiaca</name>
    <dbReference type="NCBI Taxonomy" id="186479"/>
    <lineage>
        <taxon>Bacteria</taxon>
        <taxon>Bacillati</taxon>
        <taxon>Chloroflexota</taxon>
        <taxon>Chloroflexia</taxon>
        <taxon>Chloroflexales</taxon>
        <taxon>Roseiflexineae</taxon>
        <taxon>Roseiflexaceae</taxon>
        <taxon>Kouleothrix</taxon>
    </lineage>
</organism>
<evidence type="ECO:0000313" key="4">
    <source>
        <dbReference type="EMBL" id="KPV50214.1"/>
    </source>
</evidence>
<dbReference type="Gene3D" id="6.10.250.2090">
    <property type="match status" value="1"/>
</dbReference>
<comment type="caution">
    <text evidence="4">The sequence shown here is derived from an EMBL/GenBank/DDBJ whole genome shotgun (WGS) entry which is preliminary data.</text>
</comment>
<dbReference type="GO" id="GO:0005886">
    <property type="term" value="C:plasma membrane"/>
    <property type="evidence" value="ECO:0007669"/>
    <property type="project" value="InterPro"/>
</dbReference>
<evidence type="ECO:0000256" key="2">
    <source>
        <dbReference type="SAM" id="MobiDB-lite"/>
    </source>
</evidence>
<evidence type="ECO:0000256" key="1">
    <source>
        <dbReference type="ARBA" id="ARBA00008164"/>
    </source>
</evidence>
<evidence type="ECO:0000259" key="3">
    <source>
        <dbReference type="SMART" id="SM00244"/>
    </source>
</evidence>
<dbReference type="InterPro" id="IPR001972">
    <property type="entry name" value="Stomatin_HflK_fam"/>
</dbReference>
<dbReference type="SMART" id="SM00244">
    <property type="entry name" value="PHB"/>
    <property type="match status" value="1"/>
</dbReference>
<dbReference type="PANTHER" id="PTHR10264">
    <property type="entry name" value="BAND 7 PROTEIN-RELATED"/>
    <property type="match status" value="1"/>
</dbReference>
<dbReference type="GO" id="GO:0098552">
    <property type="term" value="C:side of membrane"/>
    <property type="evidence" value="ECO:0007669"/>
    <property type="project" value="UniProtKB-ARBA"/>
</dbReference>
<dbReference type="PRINTS" id="PR00721">
    <property type="entry name" value="STOMATIN"/>
</dbReference>
<reference evidence="4 5" key="1">
    <citation type="submission" date="2015-09" db="EMBL/GenBank/DDBJ databases">
        <title>Draft genome sequence of Kouleothrix aurantiaca JCM 19913.</title>
        <authorList>
            <person name="Hemp J."/>
        </authorList>
    </citation>
    <scope>NUCLEOTIDE SEQUENCE [LARGE SCALE GENOMIC DNA]</scope>
    <source>
        <strain evidence="4 5">COM-B</strain>
    </source>
</reference>
<dbReference type="EMBL" id="LJCR01001522">
    <property type="protein sequence ID" value="KPV50214.1"/>
    <property type="molecule type" value="Genomic_DNA"/>
</dbReference>